<dbReference type="KEGG" id="cge:100766708"/>
<dbReference type="OrthoDB" id="1932706at2759"/>
<reference evidence="4" key="1">
    <citation type="journal article" date="2018" name="Biotechnol. Bioeng.">
        <title>A reference genome of the Chinese hamster based on a hybrid assembly strategy.</title>
        <authorList>
            <person name="Rupp O."/>
            <person name="MacDonald M.L."/>
            <person name="Li S."/>
            <person name="Dhiman H."/>
            <person name="Polson S."/>
            <person name="Griep S."/>
            <person name="Heffner K."/>
            <person name="Hernandez I."/>
            <person name="Brinkrolf K."/>
            <person name="Jadhav V."/>
            <person name="Samoudi M."/>
            <person name="Hao H."/>
            <person name="Kingham B."/>
            <person name="Goesmann A."/>
            <person name="Betenbaugh M.J."/>
            <person name="Lewis N.E."/>
            <person name="Borth N."/>
            <person name="Lee K.H."/>
        </authorList>
    </citation>
    <scope>NUCLEOTIDE SEQUENCE [LARGE SCALE GENOMIC DNA]</scope>
    <source>
        <strain evidence="4">17A/GY</strain>
    </source>
</reference>
<feature type="region of interest" description="Disordered" evidence="2">
    <location>
        <begin position="534"/>
        <end position="565"/>
    </location>
</feature>
<dbReference type="PANTHER" id="PTHR13526:SF8">
    <property type="entry name" value="TRANSCRIPTION FACTOR SPT20 HOMOLOG"/>
    <property type="match status" value="1"/>
</dbReference>
<keyword evidence="4" id="KW-1185">Reference proteome</keyword>
<evidence type="ECO:0000256" key="2">
    <source>
        <dbReference type="SAM" id="MobiDB-lite"/>
    </source>
</evidence>
<feature type="domain" description="Spt20-like SEP" evidence="3">
    <location>
        <begin position="76"/>
        <end position="245"/>
    </location>
</feature>
<feature type="region of interest" description="Disordered" evidence="2">
    <location>
        <begin position="155"/>
        <end position="180"/>
    </location>
</feature>
<evidence type="ECO:0000256" key="1">
    <source>
        <dbReference type="ARBA" id="ARBA00009112"/>
    </source>
</evidence>
<name>A0A9J7HAD9_CRIGR</name>
<dbReference type="GO" id="GO:0003712">
    <property type="term" value="F:transcription coregulator activity"/>
    <property type="evidence" value="ECO:0007669"/>
    <property type="project" value="InterPro"/>
</dbReference>
<evidence type="ECO:0000313" key="5">
    <source>
        <dbReference type="RefSeq" id="XP_035305629.1"/>
    </source>
</evidence>
<evidence type="ECO:0000259" key="3">
    <source>
        <dbReference type="Pfam" id="PF12090"/>
    </source>
</evidence>
<feature type="compositionally biased region" description="Low complexity" evidence="2">
    <location>
        <begin position="542"/>
        <end position="553"/>
    </location>
</feature>
<comment type="similarity">
    <text evidence="1">Belongs to the SPT20 family.</text>
</comment>
<dbReference type="RefSeq" id="XP_035305629.1">
    <property type="nucleotide sequence ID" value="XM_035449738.1"/>
</dbReference>
<dbReference type="Proteomes" id="UP001108280">
    <property type="component" value="Chromosome X"/>
</dbReference>
<feature type="region of interest" description="Disordered" evidence="2">
    <location>
        <begin position="649"/>
        <end position="686"/>
    </location>
</feature>
<feature type="compositionally biased region" description="Low complexity" evidence="2">
    <location>
        <begin position="166"/>
        <end position="180"/>
    </location>
</feature>
<dbReference type="InterPro" id="IPR046468">
    <property type="entry name" value="Spt20-like_SEP"/>
</dbReference>
<feature type="region of interest" description="Disordered" evidence="2">
    <location>
        <begin position="588"/>
        <end position="620"/>
    </location>
</feature>
<dbReference type="AlphaFoldDB" id="A0A9J7HAD9"/>
<dbReference type="GeneID" id="100766708"/>
<feature type="compositionally biased region" description="Polar residues" evidence="2">
    <location>
        <begin position="588"/>
        <end position="601"/>
    </location>
</feature>
<dbReference type="Pfam" id="PF12090">
    <property type="entry name" value="Spt20_SEP"/>
    <property type="match status" value="1"/>
</dbReference>
<feature type="region of interest" description="Disordered" evidence="2">
    <location>
        <begin position="454"/>
        <end position="498"/>
    </location>
</feature>
<accession>A0A9J7HAD9</accession>
<dbReference type="InterPro" id="IPR021950">
    <property type="entry name" value="Spt20"/>
</dbReference>
<feature type="compositionally biased region" description="Polar residues" evidence="2">
    <location>
        <begin position="555"/>
        <end position="565"/>
    </location>
</feature>
<proteinExistence type="inferred from homology"/>
<evidence type="ECO:0000313" key="4">
    <source>
        <dbReference type="Proteomes" id="UP001108280"/>
    </source>
</evidence>
<dbReference type="GO" id="GO:0006357">
    <property type="term" value="P:regulation of transcription by RNA polymerase II"/>
    <property type="evidence" value="ECO:0007669"/>
    <property type="project" value="TreeGrafter"/>
</dbReference>
<dbReference type="GO" id="GO:0000124">
    <property type="term" value="C:SAGA complex"/>
    <property type="evidence" value="ECO:0007669"/>
    <property type="project" value="InterPro"/>
</dbReference>
<organism evidence="4 5">
    <name type="scientific">Cricetulus griseus</name>
    <name type="common">Chinese hamster</name>
    <name type="synonym">Cricetulus barabensis griseus</name>
    <dbReference type="NCBI Taxonomy" id="10029"/>
    <lineage>
        <taxon>Eukaryota</taxon>
        <taxon>Metazoa</taxon>
        <taxon>Chordata</taxon>
        <taxon>Craniata</taxon>
        <taxon>Vertebrata</taxon>
        <taxon>Euteleostomi</taxon>
        <taxon>Mammalia</taxon>
        <taxon>Eutheria</taxon>
        <taxon>Euarchontoglires</taxon>
        <taxon>Glires</taxon>
        <taxon>Rodentia</taxon>
        <taxon>Myomorpha</taxon>
        <taxon>Muroidea</taxon>
        <taxon>Cricetidae</taxon>
        <taxon>Cricetinae</taxon>
        <taxon>Cricetulus</taxon>
    </lineage>
</organism>
<sequence>MERNLEEALEQTDDIIEVSSLQQQPPPVTPTSSGEKSLQEKLYEIYMEECKKEPEAEGLQNNVNLLEKLMKREALPCLVVNLYAENQGYSLLLKDKDGALIEPVSVPYVGQKLLEYLDAEQLPSFLIDALEKSPVNVFHHGCVIAEIRDYRPCSTGYPPGEPGEDPTASSTESAVSSTVSSPAYQTRHILLRPTMQSLVSDVESITSDNRQWTQEEKLELESQMILATAEPLCLEPSVSVTSTGNTLLFNEQKMNTDPMRECLSSPEQPLELEEEKNICTTPPDVATMIACRKRAEIKPGDQYDLKIAEAGKCVDTWKQRPCELVAPSQVDVQKYAKGKQSVPHDDSASTSWPAPEVKCGDVCDSKEVSQSWVAKSNVTESLSDPFFSPEIEPPTEGPCDSQMCLPQVAPSDCPLASVAGAKIESGEAMGVCQGSVPSQAVCLGKNLQGSTDSICLGQPSPGSDAKSHSVTSSVSEVGDKTPAPLLTLPSTSGRSSSAIRPPLVLVRGRKILRFSPYSTSASLAQQTFWGMSGVNNPPPAVQPSASSSESRPATHGTSSATGQNVTNVFGLTQGAPVLKSILTQVQSFPTSAPGSTETSSRGFLPPRGQMPSTQTRAPQCSVQTSVKVFVKNTSGPVTVRLSPSSVILHPESQSQGPQQPPQQPQQQAQQQPQSRLYPQPERQRPQQPDSLYVFISKRHQPPRAPIPPQPIPLPYQYNQRSSFQQWVVPTQQTGLFNLAEARRVHQSQATVVCRVGSTQSPGQNLPSQSIQNPAAGVEQLQARGQNVHLRFVPRIVAVSRAATQRSHQGHTGSQDTGGQDTGTGKGGPPTTPKS</sequence>
<feature type="region of interest" description="Disordered" evidence="2">
    <location>
        <begin position="800"/>
        <end position="834"/>
    </location>
</feature>
<feature type="compositionally biased region" description="Low complexity" evidence="2">
    <location>
        <begin position="809"/>
        <end position="818"/>
    </location>
</feature>
<dbReference type="PANTHER" id="PTHR13526">
    <property type="entry name" value="TRANSCRIPTION FACTOR SPT20 HOMOLOG"/>
    <property type="match status" value="1"/>
</dbReference>
<reference evidence="5" key="3">
    <citation type="submission" date="2025-08" db="UniProtKB">
        <authorList>
            <consortium name="RefSeq"/>
        </authorList>
    </citation>
    <scope>IDENTIFICATION</scope>
    <source>
        <strain evidence="5">17A/GY</strain>
        <tissue evidence="5">Liver</tissue>
    </source>
</reference>
<feature type="compositionally biased region" description="Low complexity" evidence="2">
    <location>
        <begin position="664"/>
        <end position="686"/>
    </location>
</feature>
<feature type="compositionally biased region" description="Polar residues" evidence="2">
    <location>
        <begin position="488"/>
        <end position="498"/>
    </location>
</feature>
<reference evidence="4" key="2">
    <citation type="journal article" date="2020" name="Biotechnol. Bioeng.">
        <title>Chromosome-scale scaffolds for the Chinese hamster reference genome assembly to facilitate the study of the CHO epigenome.</title>
        <authorList>
            <person name="Hilliard W."/>
            <person name="MacDonald M."/>
            <person name="Lee K.H."/>
        </authorList>
    </citation>
    <scope>NUCLEOTIDE SEQUENCE [LARGE SCALE GENOMIC DNA]</scope>
    <source>
        <strain evidence="4">17A/GY</strain>
    </source>
</reference>
<feature type="region of interest" description="Disordered" evidence="2">
    <location>
        <begin position="17"/>
        <end position="36"/>
    </location>
</feature>
<gene>
    <name evidence="5" type="primary">LOC100766708</name>
</gene>
<protein>
    <submittedName>
        <fullName evidence="5">Transcription factor SPT20 homolog</fullName>
    </submittedName>
</protein>
<feature type="compositionally biased region" description="Polar residues" evidence="2">
    <location>
        <begin position="610"/>
        <end position="620"/>
    </location>
</feature>